<protein>
    <submittedName>
        <fullName evidence="2">Uncharacterized protein</fullName>
    </submittedName>
</protein>
<dbReference type="AlphaFoldDB" id="A0A645J5E2"/>
<feature type="compositionally biased region" description="Basic and acidic residues" evidence="1">
    <location>
        <begin position="65"/>
        <end position="79"/>
    </location>
</feature>
<gene>
    <name evidence="2" type="ORF">SDC9_206557</name>
</gene>
<organism evidence="2">
    <name type="scientific">bioreactor metagenome</name>
    <dbReference type="NCBI Taxonomy" id="1076179"/>
    <lineage>
        <taxon>unclassified sequences</taxon>
        <taxon>metagenomes</taxon>
        <taxon>ecological metagenomes</taxon>
    </lineage>
</organism>
<name>A0A645J5E2_9ZZZZ</name>
<comment type="caution">
    <text evidence="2">The sequence shown here is derived from an EMBL/GenBank/DDBJ whole genome shotgun (WGS) entry which is preliminary data.</text>
</comment>
<sequence length="111" mass="11711">MAHPGSGQRSEPGQAEQDEPSPLDVRGGPGHQGQDHHAQDAGEQRGQSADDRGEAVQNRPPADGADQHARRVAGRHEPMPELGLRRRALRGHSATLEAFRAGGEGTESTTG</sequence>
<reference evidence="2" key="1">
    <citation type="submission" date="2019-08" db="EMBL/GenBank/DDBJ databases">
        <authorList>
            <person name="Kucharzyk K."/>
            <person name="Murdoch R.W."/>
            <person name="Higgins S."/>
            <person name="Loffler F."/>
        </authorList>
    </citation>
    <scope>NUCLEOTIDE SEQUENCE</scope>
</reference>
<dbReference type="EMBL" id="VSSQ01132095">
    <property type="protein sequence ID" value="MPN58841.1"/>
    <property type="molecule type" value="Genomic_DNA"/>
</dbReference>
<evidence type="ECO:0000313" key="2">
    <source>
        <dbReference type="EMBL" id="MPN58841.1"/>
    </source>
</evidence>
<proteinExistence type="predicted"/>
<accession>A0A645J5E2</accession>
<feature type="compositionally biased region" description="Basic and acidic residues" evidence="1">
    <location>
        <begin position="33"/>
        <end position="54"/>
    </location>
</feature>
<evidence type="ECO:0000256" key="1">
    <source>
        <dbReference type="SAM" id="MobiDB-lite"/>
    </source>
</evidence>
<feature type="region of interest" description="Disordered" evidence="1">
    <location>
        <begin position="1"/>
        <end position="111"/>
    </location>
</feature>